<dbReference type="Proteomes" id="UP000017837">
    <property type="component" value="Unassembled WGS sequence"/>
</dbReference>
<comment type="caution">
    <text evidence="3">The sequence shown here is derived from an EMBL/GenBank/DDBJ whole genome shotgun (WGS) entry which is preliminary data.</text>
</comment>
<name>V4RPL6_9CAUL</name>
<dbReference type="EMBL" id="AWGB01000009">
    <property type="protein sequence ID" value="ESQ93163.1"/>
    <property type="molecule type" value="Genomic_DNA"/>
</dbReference>
<dbReference type="SUPFAM" id="SSF53448">
    <property type="entry name" value="Nucleotide-diphospho-sugar transferases"/>
    <property type="match status" value="1"/>
</dbReference>
<organism evidence="3 4">
    <name type="scientific">Asticcacaulis benevestitus DSM 16100 = ATCC BAA-896</name>
    <dbReference type="NCBI Taxonomy" id="1121022"/>
    <lineage>
        <taxon>Bacteria</taxon>
        <taxon>Pseudomonadati</taxon>
        <taxon>Pseudomonadota</taxon>
        <taxon>Alphaproteobacteria</taxon>
        <taxon>Caulobacterales</taxon>
        <taxon>Caulobacteraceae</taxon>
        <taxon>Asticcacaulis</taxon>
    </lineage>
</organism>
<evidence type="ECO:0000313" key="3">
    <source>
        <dbReference type="EMBL" id="ESQ93163.1"/>
    </source>
</evidence>
<evidence type="ECO:0000313" key="4">
    <source>
        <dbReference type="Proteomes" id="UP000017837"/>
    </source>
</evidence>
<reference evidence="3 4" key="1">
    <citation type="journal article" date="2014" name="Nature">
        <title>Sequential evolution of bacterial morphology by co-option of a developmental regulator.</title>
        <authorList>
            <person name="Jiang C."/>
            <person name="Brown P.J."/>
            <person name="Ducret A."/>
            <person name="Brun Y.V."/>
        </authorList>
    </citation>
    <scope>NUCLEOTIDE SEQUENCE [LARGE SCALE GENOMIC DNA]</scope>
    <source>
        <strain evidence="3 4">DSM 16100</strain>
    </source>
</reference>
<dbReference type="STRING" id="1121022.GCA_000376105_00632"/>
<evidence type="ECO:0000259" key="2">
    <source>
        <dbReference type="Pfam" id="PF13632"/>
    </source>
</evidence>
<dbReference type="PATRIC" id="fig|1121022.4.peg.1260"/>
<dbReference type="Gene3D" id="3.90.550.10">
    <property type="entry name" value="Spore Coat Polysaccharide Biosynthesis Protein SpsA, Chain A"/>
    <property type="match status" value="1"/>
</dbReference>
<gene>
    <name evidence="3" type="ORF">ABENE_06335</name>
</gene>
<keyword evidence="4" id="KW-1185">Reference proteome</keyword>
<dbReference type="eggNOG" id="COG1215">
    <property type="taxonomic scope" value="Bacteria"/>
</dbReference>
<accession>V4RPL6</accession>
<feature type="transmembrane region" description="Helical" evidence="1">
    <location>
        <begin position="158"/>
        <end position="176"/>
    </location>
</feature>
<proteinExistence type="predicted"/>
<sequence length="267" mass="29429">MQFDVLLPALHHLNLPFPLGGTSNHFKAAILKRLGAWDAYNVNEDADLGMRLAQYGYLCGIITSPTLETPPSNTLAWIPQRTRWIKGYMQPLLVHTRFTTSFRPRAWLGLFLGVGLSVSAALFYAPFTALVMAALLLSVVQYIGNPADVLAPLGSRDLSLFLIGAISGMMALVLGARRAGLKPLWRDVLGAPFYWCLQSLAAAFALYQLATRPFHWDKTEHAPIACQSPPSTPVFEARPLYVAKRSAYGLKHDHQRHPHHSAHPGLG</sequence>
<protein>
    <recommendedName>
        <fullName evidence="2">Glycosyltransferase 2-like domain-containing protein</fullName>
    </recommendedName>
</protein>
<feature type="transmembrane region" description="Helical" evidence="1">
    <location>
        <begin position="188"/>
        <end position="210"/>
    </location>
</feature>
<dbReference type="AlphaFoldDB" id="V4RPL6"/>
<keyword evidence="1" id="KW-0812">Transmembrane</keyword>
<keyword evidence="1" id="KW-1133">Transmembrane helix</keyword>
<keyword evidence="1" id="KW-0472">Membrane</keyword>
<evidence type="ECO:0000256" key="1">
    <source>
        <dbReference type="SAM" id="Phobius"/>
    </source>
</evidence>
<dbReference type="InterPro" id="IPR001173">
    <property type="entry name" value="Glyco_trans_2-like"/>
</dbReference>
<dbReference type="OrthoDB" id="7431422at2"/>
<feature type="domain" description="Glycosyltransferase 2-like" evidence="2">
    <location>
        <begin position="17"/>
        <end position="140"/>
    </location>
</feature>
<feature type="transmembrane region" description="Helical" evidence="1">
    <location>
        <begin position="107"/>
        <end position="138"/>
    </location>
</feature>
<dbReference type="Pfam" id="PF13632">
    <property type="entry name" value="Glyco_trans_2_3"/>
    <property type="match status" value="1"/>
</dbReference>
<dbReference type="InterPro" id="IPR029044">
    <property type="entry name" value="Nucleotide-diphossugar_trans"/>
</dbReference>
<dbReference type="RefSeq" id="WP_018080303.1">
    <property type="nucleotide sequence ID" value="NZ_AQWM01000001.1"/>
</dbReference>